<dbReference type="EMBL" id="JAJEPS010000006">
    <property type="protein sequence ID" value="MCC2126081.1"/>
    <property type="molecule type" value="Genomic_DNA"/>
</dbReference>
<reference evidence="2 3" key="1">
    <citation type="submission" date="2021-10" db="EMBL/GenBank/DDBJ databases">
        <title>Anaerobic single-cell dispensing facilitates the cultivation of human gut bacteria.</title>
        <authorList>
            <person name="Afrizal A."/>
        </authorList>
    </citation>
    <scope>NUCLEOTIDE SEQUENCE [LARGE SCALE GENOMIC DNA]</scope>
    <source>
        <strain evidence="2 3">CLA-AA-H276</strain>
    </source>
</reference>
<keyword evidence="1" id="KW-0812">Transmembrane</keyword>
<gene>
    <name evidence="2" type="ORF">LKD36_07810</name>
</gene>
<keyword evidence="1" id="KW-1133">Transmembrane helix</keyword>
<name>A0AAE3DBW7_9FIRM</name>
<evidence type="ECO:0000256" key="1">
    <source>
        <dbReference type="SAM" id="Phobius"/>
    </source>
</evidence>
<feature type="transmembrane region" description="Helical" evidence="1">
    <location>
        <begin position="21"/>
        <end position="40"/>
    </location>
</feature>
<dbReference type="RefSeq" id="WP_308459249.1">
    <property type="nucleotide sequence ID" value="NZ_JAJEPS010000006.1"/>
</dbReference>
<comment type="caution">
    <text evidence="2">The sequence shown here is derived from an EMBL/GenBank/DDBJ whole genome shotgun (WGS) entry which is preliminary data.</text>
</comment>
<protein>
    <submittedName>
        <fullName evidence="2">Uncharacterized protein</fullName>
    </submittedName>
</protein>
<organism evidence="2 3">
    <name type="scientific">Hominiventricola filiformis</name>
    <dbReference type="NCBI Taxonomy" id="2885352"/>
    <lineage>
        <taxon>Bacteria</taxon>
        <taxon>Bacillati</taxon>
        <taxon>Bacillota</taxon>
        <taxon>Clostridia</taxon>
        <taxon>Lachnospirales</taxon>
        <taxon>Lachnospiraceae</taxon>
        <taxon>Hominiventricola</taxon>
    </lineage>
</organism>
<accession>A0AAE3DBW7</accession>
<evidence type="ECO:0000313" key="3">
    <source>
        <dbReference type="Proteomes" id="UP001198220"/>
    </source>
</evidence>
<keyword evidence="1" id="KW-0472">Membrane</keyword>
<proteinExistence type="predicted"/>
<sequence>MSTHTSAKDKQSETKSSAWTFLLVGSGGFLIITLAIIGIIKLPLNMFALAVMEGMFLIFLVIAGLSFKKAMKMLEDISRESTLEEKISVWAKENLAPESLTVDLDENTTSEMKYFMVTELMRERMMHAFPELDDAYAEELTERYYNELFPEG</sequence>
<feature type="transmembrane region" description="Helical" evidence="1">
    <location>
        <begin position="46"/>
        <end position="67"/>
    </location>
</feature>
<dbReference type="AlphaFoldDB" id="A0AAE3DBW7"/>
<evidence type="ECO:0000313" key="2">
    <source>
        <dbReference type="EMBL" id="MCC2126081.1"/>
    </source>
</evidence>
<keyword evidence="3" id="KW-1185">Reference proteome</keyword>
<dbReference type="Proteomes" id="UP001198220">
    <property type="component" value="Unassembled WGS sequence"/>
</dbReference>